<reference evidence="1 2" key="1">
    <citation type="journal article" date="2012" name="J. Bacteriol.">
        <title>Complete Genome Sequence of Flavobacterium indicum GPSTA100-9T, Isolated from Warm Spring Water.</title>
        <authorList>
            <person name="Barbier P."/>
            <person name="Houel A."/>
            <person name="Loux V."/>
            <person name="Poulain J."/>
            <person name="Bernardet J.F."/>
            <person name="Touchon M."/>
            <person name="Duchaud E."/>
        </authorList>
    </citation>
    <scope>NUCLEOTIDE SEQUENCE [LARGE SCALE GENOMIC DNA]</scope>
    <source>
        <strain evidence="2">DSM 17447 / CIP 109464 / GPTSA100-9</strain>
    </source>
</reference>
<dbReference type="KEGG" id="fin:KQS_06075"/>
<proteinExistence type="predicted"/>
<evidence type="ECO:0000313" key="1">
    <source>
        <dbReference type="EMBL" id="CCG53179.1"/>
    </source>
</evidence>
<reference evidence="2" key="2">
    <citation type="submission" date="2012-03" db="EMBL/GenBank/DDBJ databases">
        <title>Complete genome sequence of Flavobacterium indicum GPTSA100-9T, isolated from warm spring water.</title>
        <authorList>
            <person name="Barbier P."/>
            <person name="Houel A."/>
            <person name="Loux V."/>
            <person name="Poulain J."/>
            <person name="Bernardet J.-F."/>
            <person name="Touchon M."/>
            <person name="Duchaud E."/>
        </authorList>
    </citation>
    <scope>NUCLEOTIDE SEQUENCE [LARGE SCALE GENOMIC DNA]</scope>
    <source>
        <strain evidence="2">DSM 17447 / CIP 109464 / GPTSA100-9</strain>
    </source>
</reference>
<keyword evidence="2" id="KW-1185">Reference proteome</keyword>
<protein>
    <submittedName>
        <fullName evidence="1">Uncharacterized protein</fullName>
    </submittedName>
</protein>
<dbReference type="EMBL" id="HE774682">
    <property type="protein sequence ID" value="CCG53179.1"/>
    <property type="molecule type" value="Genomic_DNA"/>
</dbReference>
<gene>
    <name evidence="1" type="ordered locus">KQS_06075</name>
</gene>
<dbReference type="Proteomes" id="UP000007599">
    <property type="component" value="Chromosome I"/>
</dbReference>
<dbReference type="HOGENOM" id="CLU_1530355_0_0_10"/>
<dbReference type="eggNOG" id="ENOG5032C0V">
    <property type="taxonomic scope" value="Bacteria"/>
</dbReference>
<accession>H8XPA5</accession>
<evidence type="ECO:0000313" key="2">
    <source>
        <dbReference type="Proteomes" id="UP000007599"/>
    </source>
</evidence>
<sequence>MVLNNSFLIAQNTTTTKARTLLENASLVKIAKDWNTTAFLLSGNGETVSFIPIEITDLKTNEVVQALQVEMTTNCRGYKYFEISYIDVDEIEGIVKYLETYVEPKMSKRTDLKKSNSYVYKTKEIKISFTIGYSTNKLEVYCKNKEDYNEQCFFWTESLSSKAQELLTVLKSFNY</sequence>
<dbReference type="AlphaFoldDB" id="H8XPA5"/>
<organism evidence="1 2">
    <name type="scientific">Flavobacterium indicum (strain DSM 17447 / CIP 109464 / GPTSA100-9)</name>
    <dbReference type="NCBI Taxonomy" id="1094466"/>
    <lineage>
        <taxon>Bacteria</taxon>
        <taxon>Pseudomonadati</taxon>
        <taxon>Bacteroidota</taxon>
        <taxon>Flavobacteriia</taxon>
        <taxon>Flavobacteriales</taxon>
        <taxon>Flavobacteriaceae</taxon>
        <taxon>Flavobacterium</taxon>
    </lineage>
</organism>
<name>H8XPA5_FLAIG</name>
<dbReference type="PATRIC" id="fig|1094466.5.peg.1194"/>